<evidence type="ECO:0000313" key="1">
    <source>
        <dbReference type="EMBL" id="KOF74465.1"/>
    </source>
</evidence>
<sequence length="75" mass="8937">MFLGNLDSRLQKKARFEAKININQTSLKHTIITYTHTQYYSHTHAQERRTHTHETIKSHIHIPDCTHETHTHIHT</sequence>
<gene>
    <name evidence="1" type="ORF">OCBIM_22036158mg</name>
</gene>
<reference evidence="1" key="1">
    <citation type="submission" date="2015-07" db="EMBL/GenBank/DDBJ databases">
        <title>MeaNS - Measles Nucleotide Surveillance Program.</title>
        <authorList>
            <person name="Tran T."/>
            <person name="Druce J."/>
        </authorList>
    </citation>
    <scope>NUCLEOTIDE SEQUENCE</scope>
    <source>
        <strain evidence="1">UCB-OBI-ISO-001</strain>
        <tissue evidence="1">Gonad</tissue>
    </source>
</reference>
<protein>
    <submittedName>
        <fullName evidence="1">Uncharacterized protein</fullName>
    </submittedName>
</protein>
<accession>A0A0L8GD56</accession>
<organism evidence="1">
    <name type="scientific">Octopus bimaculoides</name>
    <name type="common">California two-spotted octopus</name>
    <dbReference type="NCBI Taxonomy" id="37653"/>
    <lineage>
        <taxon>Eukaryota</taxon>
        <taxon>Metazoa</taxon>
        <taxon>Spiralia</taxon>
        <taxon>Lophotrochozoa</taxon>
        <taxon>Mollusca</taxon>
        <taxon>Cephalopoda</taxon>
        <taxon>Coleoidea</taxon>
        <taxon>Octopodiformes</taxon>
        <taxon>Octopoda</taxon>
        <taxon>Incirrata</taxon>
        <taxon>Octopodidae</taxon>
        <taxon>Octopus</taxon>
    </lineage>
</organism>
<name>A0A0L8GD56_OCTBM</name>
<proteinExistence type="predicted"/>
<dbReference type="EMBL" id="KQ422660">
    <property type="protein sequence ID" value="KOF74465.1"/>
    <property type="molecule type" value="Genomic_DNA"/>
</dbReference>
<dbReference type="AlphaFoldDB" id="A0A0L8GD56"/>